<dbReference type="InterPro" id="IPR038765">
    <property type="entry name" value="Papain-like_cys_pep_sf"/>
</dbReference>
<keyword evidence="5" id="KW-0812">Transmembrane</keyword>
<dbReference type="Pfam" id="PF02902">
    <property type="entry name" value="Peptidase_C48"/>
    <property type="match status" value="1"/>
</dbReference>
<dbReference type="STRING" id="4432.A0A1U8QBY4"/>
<dbReference type="GeneID" id="104611426"/>
<evidence type="ECO:0000256" key="1">
    <source>
        <dbReference type="ARBA" id="ARBA00005234"/>
    </source>
</evidence>
<comment type="similarity">
    <text evidence="1">Belongs to the peptidase C48 family.</text>
</comment>
<dbReference type="Gene3D" id="3.40.395.10">
    <property type="entry name" value="Adenoviral Proteinase, Chain A"/>
    <property type="match status" value="1"/>
</dbReference>
<gene>
    <name evidence="8" type="primary">LOC104611426</name>
</gene>
<evidence type="ECO:0000313" key="7">
    <source>
        <dbReference type="Proteomes" id="UP000189703"/>
    </source>
</evidence>
<keyword evidence="4" id="KW-0788">Thiol protease</keyword>
<proteinExistence type="inferred from homology"/>
<dbReference type="AlphaFoldDB" id="A0A1U8QBY4"/>
<protein>
    <submittedName>
        <fullName evidence="8">Ubiquitin-like-specific protease ESD4</fullName>
    </submittedName>
</protein>
<dbReference type="OMA" id="TINVEMW"/>
<sequence length="201" mass="24071">MKDGEWVSSAVVNCIVDVLVLEQFTNDDLVKRYYFPSYFAEKILKDEPPSLDELNAFYDPSLLRYDLWQYDMLFIPLCILHHWFLYVINLRDKKMQILNSLPEFIIQIEPKHHFRMKETCSQILSHLSGTPMPITEWGVEFTYLPIQKNKSDCGIFMIKYMEYWDGQLTKSFSQDDIPYFRRKITADLLLHSENKIKYLQF</sequence>
<name>A0A1U8QBY4_NELNU</name>
<dbReference type="GO" id="GO:0006508">
    <property type="term" value="P:proteolysis"/>
    <property type="evidence" value="ECO:0007669"/>
    <property type="project" value="UniProtKB-KW"/>
</dbReference>
<dbReference type="RefSeq" id="XP_019055651.1">
    <property type="nucleotide sequence ID" value="XM_019200106.1"/>
</dbReference>
<feature type="domain" description="Ubiquitin-like protease family profile" evidence="6">
    <location>
        <begin position="1"/>
        <end position="164"/>
    </location>
</feature>
<evidence type="ECO:0000259" key="6">
    <source>
        <dbReference type="PROSITE" id="PS50600"/>
    </source>
</evidence>
<dbReference type="InterPro" id="IPR003653">
    <property type="entry name" value="Peptidase_C48_C"/>
</dbReference>
<dbReference type="KEGG" id="nnu:104611426"/>
<accession>A0A1U8QBY4</accession>
<organism evidence="7 8">
    <name type="scientific">Nelumbo nucifera</name>
    <name type="common">Sacred lotus</name>
    <dbReference type="NCBI Taxonomy" id="4432"/>
    <lineage>
        <taxon>Eukaryota</taxon>
        <taxon>Viridiplantae</taxon>
        <taxon>Streptophyta</taxon>
        <taxon>Embryophyta</taxon>
        <taxon>Tracheophyta</taxon>
        <taxon>Spermatophyta</taxon>
        <taxon>Magnoliopsida</taxon>
        <taxon>Proteales</taxon>
        <taxon>Nelumbonaceae</taxon>
        <taxon>Nelumbo</taxon>
    </lineage>
</organism>
<dbReference type="SUPFAM" id="SSF54001">
    <property type="entry name" value="Cysteine proteinases"/>
    <property type="match status" value="1"/>
</dbReference>
<evidence type="ECO:0000256" key="4">
    <source>
        <dbReference type="ARBA" id="ARBA00022807"/>
    </source>
</evidence>
<dbReference type="GO" id="GO:0016929">
    <property type="term" value="F:deSUMOylase activity"/>
    <property type="evidence" value="ECO:0000318"/>
    <property type="project" value="GO_Central"/>
</dbReference>
<evidence type="ECO:0000256" key="3">
    <source>
        <dbReference type="ARBA" id="ARBA00022801"/>
    </source>
</evidence>
<evidence type="ECO:0000256" key="5">
    <source>
        <dbReference type="SAM" id="Phobius"/>
    </source>
</evidence>
<evidence type="ECO:0000313" key="8">
    <source>
        <dbReference type="RefSeq" id="XP_019055651.1"/>
    </source>
</evidence>
<dbReference type="PANTHER" id="PTHR12606:SF1">
    <property type="entry name" value="UBIQUITIN-LIKE-SPECIFIC PROTEASE 1A"/>
    <property type="match status" value="1"/>
</dbReference>
<dbReference type="InParanoid" id="A0A1U8QBY4"/>
<dbReference type="eggNOG" id="KOG0778">
    <property type="taxonomic scope" value="Eukaryota"/>
</dbReference>
<keyword evidence="5" id="KW-1133">Transmembrane helix</keyword>
<keyword evidence="5" id="KW-0472">Membrane</keyword>
<dbReference type="OrthoDB" id="1694156at2759"/>
<evidence type="ECO:0000256" key="2">
    <source>
        <dbReference type="ARBA" id="ARBA00022670"/>
    </source>
</evidence>
<keyword evidence="7" id="KW-1185">Reference proteome</keyword>
<dbReference type="PROSITE" id="PS50600">
    <property type="entry name" value="ULP_PROTEASE"/>
    <property type="match status" value="1"/>
</dbReference>
<feature type="transmembrane region" description="Helical" evidence="5">
    <location>
        <begin position="67"/>
        <end position="88"/>
    </location>
</feature>
<keyword evidence="2 8" id="KW-0645">Protease</keyword>
<dbReference type="PANTHER" id="PTHR12606">
    <property type="entry name" value="SENTRIN/SUMO-SPECIFIC PROTEASE"/>
    <property type="match status" value="1"/>
</dbReference>
<dbReference type="GO" id="GO:0016926">
    <property type="term" value="P:protein desumoylation"/>
    <property type="evidence" value="ECO:0000318"/>
    <property type="project" value="GO_Central"/>
</dbReference>
<keyword evidence="3" id="KW-0378">Hydrolase</keyword>
<dbReference type="Proteomes" id="UP000189703">
    <property type="component" value="Unplaced"/>
</dbReference>
<reference evidence="8" key="1">
    <citation type="submission" date="2025-08" db="UniProtKB">
        <authorList>
            <consortium name="RefSeq"/>
        </authorList>
    </citation>
    <scope>IDENTIFICATION</scope>
</reference>
<dbReference type="GO" id="GO:0005634">
    <property type="term" value="C:nucleus"/>
    <property type="evidence" value="ECO:0000318"/>
    <property type="project" value="GO_Central"/>
</dbReference>